<dbReference type="Proteomes" id="UP001271007">
    <property type="component" value="Unassembled WGS sequence"/>
</dbReference>
<comment type="caution">
    <text evidence="4">The sequence shown here is derived from an EMBL/GenBank/DDBJ whole genome shotgun (WGS) entry which is preliminary data.</text>
</comment>
<dbReference type="PANTHER" id="PTHR42760">
    <property type="entry name" value="SHORT-CHAIN DEHYDROGENASES/REDUCTASES FAMILY MEMBER"/>
    <property type="match status" value="1"/>
</dbReference>
<dbReference type="AlphaFoldDB" id="A0AAJ0D865"/>
<protein>
    <submittedName>
        <fullName evidence="4">Uncharacterized protein</fullName>
    </submittedName>
</protein>
<accession>A0AAJ0D865</accession>
<proteinExistence type="inferred from homology"/>
<dbReference type="PRINTS" id="PR00080">
    <property type="entry name" value="SDRFAMILY"/>
</dbReference>
<dbReference type="CDD" id="cd05233">
    <property type="entry name" value="SDR_c"/>
    <property type="match status" value="1"/>
</dbReference>
<gene>
    <name evidence="4" type="ORF">LTR09_009893</name>
</gene>
<name>A0AAJ0D865_9PEZI</name>
<keyword evidence="5" id="KW-1185">Reference proteome</keyword>
<dbReference type="PROSITE" id="PS00061">
    <property type="entry name" value="ADH_SHORT"/>
    <property type="match status" value="1"/>
</dbReference>
<dbReference type="InterPro" id="IPR020904">
    <property type="entry name" value="Sc_DH/Rdtase_CS"/>
</dbReference>
<dbReference type="Pfam" id="PF00106">
    <property type="entry name" value="adh_short"/>
    <property type="match status" value="1"/>
</dbReference>
<dbReference type="PRINTS" id="PR00081">
    <property type="entry name" value="GDHRDH"/>
</dbReference>
<dbReference type="GO" id="GO:0016616">
    <property type="term" value="F:oxidoreductase activity, acting on the CH-OH group of donors, NAD or NADP as acceptor"/>
    <property type="evidence" value="ECO:0007669"/>
    <property type="project" value="TreeGrafter"/>
</dbReference>
<organism evidence="4 5">
    <name type="scientific">Extremus antarcticus</name>
    <dbReference type="NCBI Taxonomy" id="702011"/>
    <lineage>
        <taxon>Eukaryota</taxon>
        <taxon>Fungi</taxon>
        <taxon>Dikarya</taxon>
        <taxon>Ascomycota</taxon>
        <taxon>Pezizomycotina</taxon>
        <taxon>Dothideomycetes</taxon>
        <taxon>Dothideomycetidae</taxon>
        <taxon>Mycosphaerellales</taxon>
        <taxon>Extremaceae</taxon>
        <taxon>Extremus</taxon>
    </lineage>
</organism>
<dbReference type="InterPro" id="IPR036291">
    <property type="entry name" value="NAD(P)-bd_dom_sf"/>
</dbReference>
<dbReference type="SUPFAM" id="SSF51735">
    <property type="entry name" value="NAD(P)-binding Rossmann-fold domains"/>
    <property type="match status" value="1"/>
</dbReference>
<evidence type="ECO:0000313" key="5">
    <source>
        <dbReference type="Proteomes" id="UP001271007"/>
    </source>
</evidence>
<dbReference type="InterPro" id="IPR002347">
    <property type="entry name" value="SDR_fam"/>
</dbReference>
<comment type="similarity">
    <text evidence="1 3">Belongs to the short-chain dehydrogenases/reductases (SDR) family.</text>
</comment>
<dbReference type="Gene3D" id="3.40.50.720">
    <property type="entry name" value="NAD(P)-binding Rossmann-like Domain"/>
    <property type="match status" value="1"/>
</dbReference>
<evidence type="ECO:0000313" key="4">
    <source>
        <dbReference type="EMBL" id="KAK3048781.1"/>
    </source>
</evidence>
<reference evidence="4" key="1">
    <citation type="submission" date="2023-04" db="EMBL/GenBank/DDBJ databases">
        <title>Black Yeasts Isolated from many extreme environments.</title>
        <authorList>
            <person name="Coleine C."/>
            <person name="Stajich J.E."/>
            <person name="Selbmann L."/>
        </authorList>
    </citation>
    <scope>NUCLEOTIDE SEQUENCE</scope>
    <source>
        <strain evidence="4">CCFEE 5312</strain>
    </source>
</reference>
<evidence type="ECO:0000256" key="1">
    <source>
        <dbReference type="ARBA" id="ARBA00006484"/>
    </source>
</evidence>
<evidence type="ECO:0000256" key="2">
    <source>
        <dbReference type="ARBA" id="ARBA00022857"/>
    </source>
</evidence>
<sequence>MANSKVVLVIGATGGLGRGIAEDLASTGWRTIVAGRNAAKCEAIVAVVKKKGGEATFIAFDILSSESIAQLHEKAVTTYGRLDAAVNSAGTTGDFTKFADSTPENTANVLQINLHGVILSMQHQIRLMRANPGGSGGHIINMSSVYGSHGGQYASIYAGTKHALNGITKSAALEVSGPKDNILVNCIAPGVILTEMTAILGDPSVLPDGEMKDYIMTLKGQYPQQRYGEIGDVARGCRYLLESPWVTGTVLEIEGGFGAK</sequence>
<keyword evidence="2" id="KW-0521">NADP</keyword>
<dbReference type="FunFam" id="3.40.50.720:FF:000084">
    <property type="entry name" value="Short-chain dehydrogenase reductase"/>
    <property type="match status" value="1"/>
</dbReference>
<evidence type="ECO:0000256" key="3">
    <source>
        <dbReference type="RuleBase" id="RU000363"/>
    </source>
</evidence>
<dbReference type="EMBL" id="JAWDJX010000045">
    <property type="protein sequence ID" value="KAK3048781.1"/>
    <property type="molecule type" value="Genomic_DNA"/>
</dbReference>